<feature type="domain" description="CBS" evidence="5">
    <location>
        <begin position="65"/>
        <end position="127"/>
    </location>
</feature>
<keyword evidence="1" id="KW-0677">Repeat</keyword>
<dbReference type="EMBL" id="JBIENY010000454">
    <property type="protein sequence ID" value="MFG6299824.1"/>
    <property type="molecule type" value="Genomic_DNA"/>
</dbReference>
<accession>A0ABW7E9J8</accession>
<dbReference type="Gene3D" id="3.10.580.10">
    <property type="entry name" value="CBS-domain"/>
    <property type="match status" value="1"/>
</dbReference>
<keyword evidence="8" id="KW-1185">Reference proteome</keyword>
<dbReference type="PROSITE" id="PS50914">
    <property type="entry name" value="BON"/>
    <property type="match status" value="1"/>
</dbReference>
<evidence type="ECO:0000313" key="7">
    <source>
        <dbReference type="EMBL" id="MFG6299824.1"/>
    </source>
</evidence>
<evidence type="ECO:0000259" key="5">
    <source>
        <dbReference type="PROSITE" id="PS51371"/>
    </source>
</evidence>
<dbReference type="SUPFAM" id="SSF54631">
    <property type="entry name" value="CBS-domain pair"/>
    <property type="match status" value="1"/>
</dbReference>
<dbReference type="Pfam" id="PF04972">
    <property type="entry name" value="BON"/>
    <property type="match status" value="1"/>
</dbReference>
<dbReference type="SMART" id="SM00116">
    <property type="entry name" value="CBS"/>
    <property type="match status" value="2"/>
</dbReference>
<comment type="caution">
    <text evidence="7">The sequence shown here is derived from an EMBL/GenBank/DDBJ whole genome shotgun (WGS) entry which is preliminary data.</text>
</comment>
<proteinExistence type="predicted"/>
<gene>
    <name evidence="6" type="ORF">ACGU38_01100</name>
    <name evidence="7" type="ORF">ACGU38_31290</name>
</gene>
<sequence length="268" mass="29322">MSDRAQRTLQHRHEHMVRYLQAMASHSAEAARGEPLPTEWQQGEDARRDAARPRVLADLRVSDIMRCPDAVPTVTAGTPLLDVARTMARRHAEAMPVTDDDRRVIGVVAESDLLARAATLAGPKGDTGLARLSPKAKVPVEKATVASLMSAPAVTVRPWTTVIEAARTAARARVRQIFVTDHHDRLVGVVTRNELLHALVRDDSAIHDEIVDRVLRELDIPSSRVRVRVRNGVVTLTGALNAARIAALTEAVKRIADVSEVDDLLTEI</sequence>
<dbReference type="Pfam" id="PF00571">
    <property type="entry name" value="CBS"/>
    <property type="match status" value="2"/>
</dbReference>
<feature type="domain" description="BON" evidence="4">
    <location>
        <begin position="202"/>
        <end position="268"/>
    </location>
</feature>
<evidence type="ECO:0000256" key="2">
    <source>
        <dbReference type="PROSITE-ProRule" id="PRU00703"/>
    </source>
</evidence>
<keyword evidence="2" id="KW-0129">CBS domain</keyword>
<dbReference type="RefSeq" id="WP_125768331.1">
    <property type="nucleotide sequence ID" value="NZ_CP139824.1"/>
</dbReference>
<dbReference type="Gene3D" id="3.30.1340.30">
    <property type="match status" value="1"/>
</dbReference>
<dbReference type="Proteomes" id="UP001605990">
    <property type="component" value="Unassembled WGS sequence"/>
</dbReference>
<evidence type="ECO:0000256" key="1">
    <source>
        <dbReference type="ARBA" id="ARBA00022737"/>
    </source>
</evidence>
<dbReference type="PANTHER" id="PTHR48108:SF26">
    <property type="entry name" value="CBS DOMAIN-CONTAINING PROTEIN DDB_G0289609"/>
    <property type="match status" value="1"/>
</dbReference>
<evidence type="ECO:0000313" key="8">
    <source>
        <dbReference type="Proteomes" id="UP001605990"/>
    </source>
</evidence>
<reference evidence="7 8" key="1">
    <citation type="submission" date="2024-10" db="EMBL/GenBank/DDBJ databases">
        <title>Draft genome assembly of a novel steroid transforming actinomycete isolated from African clawed frog Xenopus laevis.</title>
        <authorList>
            <person name="Bragin E."/>
            <person name="Kollerov V."/>
            <person name="Donova M.V."/>
        </authorList>
    </citation>
    <scope>NUCLEOTIDE SEQUENCE [LARGE SCALE GENOMIC DNA]</scope>
    <source>
        <strain evidence="7 8">MTOC-St3</strain>
    </source>
</reference>
<dbReference type="PROSITE" id="PS51371">
    <property type="entry name" value="CBS"/>
    <property type="match status" value="2"/>
</dbReference>
<dbReference type="InterPro" id="IPR007055">
    <property type="entry name" value="BON_dom"/>
</dbReference>
<dbReference type="InterPro" id="IPR000644">
    <property type="entry name" value="CBS_dom"/>
</dbReference>
<dbReference type="PANTHER" id="PTHR48108">
    <property type="entry name" value="CBS DOMAIN-CONTAINING PROTEIN CBSX2, CHLOROPLASTIC"/>
    <property type="match status" value="1"/>
</dbReference>
<evidence type="ECO:0000313" key="6">
    <source>
        <dbReference type="EMBL" id="MFG6293957.1"/>
    </source>
</evidence>
<feature type="domain" description="CBS" evidence="5">
    <location>
        <begin position="149"/>
        <end position="209"/>
    </location>
</feature>
<dbReference type="InterPro" id="IPR046342">
    <property type="entry name" value="CBS_dom_sf"/>
</dbReference>
<feature type="region of interest" description="Disordered" evidence="3">
    <location>
        <begin position="25"/>
        <end position="51"/>
    </location>
</feature>
<dbReference type="InterPro" id="IPR051462">
    <property type="entry name" value="CBS_domain-containing"/>
</dbReference>
<name>A0ABW7E9J8_STRRO</name>
<organism evidence="7 8">
    <name type="scientific">Streptomyces rochei</name>
    <name type="common">Streptomyces parvullus</name>
    <dbReference type="NCBI Taxonomy" id="1928"/>
    <lineage>
        <taxon>Bacteria</taxon>
        <taxon>Bacillati</taxon>
        <taxon>Actinomycetota</taxon>
        <taxon>Actinomycetes</taxon>
        <taxon>Kitasatosporales</taxon>
        <taxon>Streptomycetaceae</taxon>
        <taxon>Streptomyces</taxon>
        <taxon>Streptomyces rochei group</taxon>
    </lineage>
</organism>
<evidence type="ECO:0000259" key="4">
    <source>
        <dbReference type="PROSITE" id="PS50914"/>
    </source>
</evidence>
<evidence type="ECO:0000256" key="3">
    <source>
        <dbReference type="SAM" id="MobiDB-lite"/>
    </source>
</evidence>
<protein>
    <submittedName>
        <fullName evidence="7">HPP family protein</fullName>
    </submittedName>
</protein>
<dbReference type="EMBL" id="JBIENY010000011">
    <property type="protein sequence ID" value="MFG6293957.1"/>
    <property type="molecule type" value="Genomic_DNA"/>
</dbReference>